<comment type="similarity">
    <text evidence="5">Belongs to the complex I subunit 1 family.</text>
</comment>
<evidence type="ECO:0000313" key="8">
    <source>
        <dbReference type="Proteomes" id="UP001597347"/>
    </source>
</evidence>
<feature type="transmembrane region" description="Helical" evidence="6">
    <location>
        <begin position="140"/>
        <end position="158"/>
    </location>
</feature>
<gene>
    <name evidence="7" type="ORF">ACFSBI_16210</name>
</gene>
<feature type="transmembrane region" description="Helical" evidence="6">
    <location>
        <begin position="170"/>
        <end position="193"/>
    </location>
</feature>
<dbReference type="RefSeq" id="WP_377936773.1">
    <property type="nucleotide sequence ID" value="NZ_JBHUEA010000050.1"/>
</dbReference>
<dbReference type="GO" id="GO:0050136">
    <property type="term" value="F:NADH dehydrogenase (quinone) (non-electrogenic) activity"/>
    <property type="evidence" value="ECO:0007669"/>
    <property type="project" value="UniProtKB-EC"/>
</dbReference>
<dbReference type="Proteomes" id="UP001597347">
    <property type="component" value="Unassembled WGS sequence"/>
</dbReference>
<feature type="transmembrane region" description="Helical" evidence="6">
    <location>
        <begin position="108"/>
        <end position="128"/>
    </location>
</feature>
<reference evidence="8" key="1">
    <citation type="journal article" date="2019" name="Int. J. Syst. Evol. Microbiol.">
        <title>The Global Catalogue of Microorganisms (GCM) 10K type strain sequencing project: providing services to taxonomists for standard genome sequencing and annotation.</title>
        <authorList>
            <consortium name="The Broad Institute Genomics Platform"/>
            <consortium name="The Broad Institute Genome Sequencing Center for Infectious Disease"/>
            <person name="Wu L."/>
            <person name="Ma J."/>
        </authorList>
    </citation>
    <scope>NUCLEOTIDE SEQUENCE [LARGE SCALE GENOMIC DNA]</scope>
    <source>
        <strain evidence="8">CGMCC 1.12471</strain>
    </source>
</reference>
<evidence type="ECO:0000256" key="4">
    <source>
        <dbReference type="ARBA" id="ARBA00023136"/>
    </source>
</evidence>
<accession>A0ABW4LI21</accession>
<dbReference type="EMBL" id="JBHUEA010000050">
    <property type="protein sequence ID" value="MFD1723093.1"/>
    <property type="molecule type" value="Genomic_DNA"/>
</dbReference>
<keyword evidence="7" id="KW-0560">Oxidoreductase</keyword>
<feature type="transmembrane region" description="Helical" evidence="6">
    <location>
        <begin position="34"/>
        <end position="54"/>
    </location>
</feature>
<dbReference type="PANTHER" id="PTHR11432">
    <property type="entry name" value="NADH DEHYDROGENASE SUBUNIT 1"/>
    <property type="match status" value="1"/>
</dbReference>
<feature type="transmembrane region" description="Helical" evidence="6">
    <location>
        <begin position="226"/>
        <end position="244"/>
    </location>
</feature>
<dbReference type="Pfam" id="PF00146">
    <property type="entry name" value="NADHdh"/>
    <property type="match status" value="1"/>
</dbReference>
<comment type="caution">
    <text evidence="7">The sequence shown here is derived from an EMBL/GenBank/DDBJ whole genome shotgun (WGS) entry which is preliminary data.</text>
</comment>
<evidence type="ECO:0000256" key="6">
    <source>
        <dbReference type="SAM" id="Phobius"/>
    </source>
</evidence>
<evidence type="ECO:0000256" key="2">
    <source>
        <dbReference type="ARBA" id="ARBA00022692"/>
    </source>
</evidence>
<evidence type="ECO:0000256" key="3">
    <source>
        <dbReference type="ARBA" id="ARBA00022989"/>
    </source>
</evidence>
<organism evidence="7 8">
    <name type="scientific">Amnibacterium endophyticum</name>
    <dbReference type="NCBI Taxonomy" id="2109337"/>
    <lineage>
        <taxon>Bacteria</taxon>
        <taxon>Bacillati</taxon>
        <taxon>Actinomycetota</taxon>
        <taxon>Actinomycetes</taxon>
        <taxon>Micrococcales</taxon>
        <taxon>Microbacteriaceae</taxon>
        <taxon>Amnibacterium</taxon>
    </lineage>
</organism>
<evidence type="ECO:0000256" key="5">
    <source>
        <dbReference type="RuleBase" id="RU000471"/>
    </source>
</evidence>
<comment type="subcellular location">
    <subcellularLocation>
        <location evidence="5">Cell membrane</location>
        <topology evidence="5">Multi-pass membrane protein</topology>
    </subcellularLocation>
    <subcellularLocation>
        <location evidence="1">Membrane</location>
        <topology evidence="1">Multi-pass membrane protein</topology>
    </subcellularLocation>
</comment>
<dbReference type="EC" id="1.6.5.9" evidence="7"/>
<evidence type="ECO:0000313" key="7">
    <source>
        <dbReference type="EMBL" id="MFD1723093.1"/>
    </source>
</evidence>
<proteinExistence type="inferred from homology"/>
<keyword evidence="2 5" id="KW-0812">Transmembrane</keyword>
<keyword evidence="5" id="KW-0520">NAD</keyword>
<feature type="transmembrane region" description="Helical" evidence="6">
    <location>
        <begin position="66"/>
        <end position="88"/>
    </location>
</feature>
<dbReference type="InterPro" id="IPR001694">
    <property type="entry name" value="NADH_UbQ_OxRdtase_su1/FPO"/>
</dbReference>
<name>A0ABW4LI21_9MICO</name>
<sequence length="309" mass="31494">MTAAVVTAALLAVVVLLLAAGVVALQAVLDARAVGAPVGAAALAPVAETARLLRQQRRTIAGADRLLQRIGGGGLLVVAVLQAAVVPLGDVVPADLAVGVVWFNLLDVLLWALWWLLGWGANSAWSLVGGHRLVGQAISTELPLMFALTAPAVAAGSLRMTDVVDAQRDLWFVVTMPVAFVVMLAAVVAFSAWGPFSVTAGSDIASGVLAELSGPDRLLAHAGRSALLVSGAAVSVPLFLGGGTGPLLPAWAWVVVKTAVVAAVLVVVARHLPSIRPERLAEVAWLVVLPLVLLQLLAVSVVVVIGSGA</sequence>
<keyword evidence="3 6" id="KW-1133">Transmembrane helix</keyword>
<keyword evidence="8" id="KW-1185">Reference proteome</keyword>
<feature type="transmembrane region" description="Helical" evidence="6">
    <location>
        <begin position="284"/>
        <end position="306"/>
    </location>
</feature>
<dbReference type="PANTHER" id="PTHR11432:SF3">
    <property type="entry name" value="NADH-UBIQUINONE OXIDOREDUCTASE CHAIN 1"/>
    <property type="match status" value="1"/>
</dbReference>
<protein>
    <submittedName>
        <fullName evidence="7">NADH-quinone oxidoreductase subunit H</fullName>
        <ecNumber evidence="7">1.6.5.9</ecNumber>
    </submittedName>
</protein>
<feature type="transmembrane region" description="Helical" evidence="6">
    <location>
        <begin position="250"/>
        <end position="272"/>
    </location>
</feature>
<evidence type="ECO:0000256" key="1">
    <source>
        <dbReference type="ARBA" id="ARBA00004141"/>
    </source>
</evidence>
<keyword evidence="4 6" id="KW-0472">Membrane</keyword>